<feature type="transmembrane region" description="Helical" evidence="1">
    <location>
        <begin position="12"/>
        <end position="34"/>
    </location>
</feature>
<keyword evidence="1" id="KW-1133">Transmembrane helix</keyword>
<organism evidence="2 3">
    <name type="scientific">Staphylococcus condimenti</name>
    <dbReference type="NCBI Taxonomy" id="70255"/>
    <lineage>
        <taxon>Bacteria</taxon>
        <taxon>Bacillati</taxon>
        <taxon>Bacillota</taxon>
        <taxon>Bacilli</taxon>
        <taxon>Bacillales</taxon>
        <taxon>Staphylococcaceae</taxon>
        <taxon>Staphylococcus</taxon>
    </lineage>
</organism>
<comment type="caution">
    <text evidence="2">The sequence shown here is derived from an EMBL/GenBank/DDBJ whole genome shotgun (WGS) entry which is preliminary data.</text>
</comment>
<dbReference type="AlphaFoldDB" id="A0A4V2DWG8"/>
<reference evidence="2 3" key="1">
    <citation type="submission" date="2018-11" db="EMBL/GenBank/DDBJ databases">
        <title>Genomic profiling of Staphylococcus species from a Poultry farm system in KwaZulu-Natal, South Africa.</title>
        <authorList>
            <person name="Amoako D.G."/>
            <person name="Somboro A.M."/>
            <person name="Abia A.L.K."/>
            <person name="Bester L.A."/>
            <person name="Essack S.Y."/>
        </authorList>
    </citation>
    <scope>NUCLEOTIDE SEQUENCE [LARGE SCALE GENOMIC DNA]</scope>
    <source>
        <strain evidence="2 3">SA11</strain>
    </source>
</reference>
<evidence type="ECO:0000313" key="3">
    <source>
        <dbReference type="Proteomes" id="UP000293854"/>
    </source>
</evidence>
<proteinExistence type="predicted"/>
<protein>
    <submittedName>
        <fullName evidence="2">Uncharacterized protein</fullName>
    </submittedName>
</protein>
<accession>A0A4V2DWG8</accession>
<gene>
    <name evidence="2" type="ORF">EIG99_07215</name>
</gene>
<keyword evidence="1" id="KW-0472">Membrane</keyword>
<sequence length="85" mass="9573">MKTHSRSAHEPAYLRIAYILIWVSAGLLIILTVLNRIDYVLAAQHIVLFKGVRLLLIGSIVVTIWKRHKVLSAIGILMMVVVTIQ</sequence>
<feature type="transmembrane region" description="Helical" evidence="1">
    <location>
        <begin position="46"/>
        <end position="65"/>
    </location>
</feature>
<dbReference type="Proteomes" id="UP000293854">
    <property type="component" value="Unassembled WGS sequence"/>
</dbReference>
<evidence type="ECO:0000256" key="1">
    <source>
        <dbReference type="SAM" id="Phobius"/>
    </source>
</evidence>
<name>A0A4V2DWG8_9STAP</name>
<evidence type="ECO:0000313" key="2">
    <source>
        <dbReference type="EMBL" id="RZI02080.1"/>
    </source>
</evidence>
<keyword evidence="1" id="KW-0812">Transmembrane</keyword>
<dbReference type="RefSeq" id="WP_130135528.1">
    <property type="nucleotide sequence ID" value="NZ_RQTE01000125.1"/>
</dbReference>
<dbReference type="EMBL" id="RQTE01000125">
    <property type="protein sequence ID" value="RZI02080.1"/>
    <property type="molecule type" value="Genomic_DNA"/>
</dbReference>